<dbReference type="EMBL" id="VVYX01000015">
    <property type="protein sequence ID" value="KAA5418349.1"/>
    <property type="molecule type" value="Genomic_DNA"/>
</dbReference>
<dbReference type="AlphaFoldDB" id="A0A6L3K0A2"/>
<feature type="signal peptide" evidence="1">
    <location>
        <begin position="1"/>
        <end position="25"/>
    </location>
</feature>
<protein>
    <submittedName>
        <fullName evidence="2">Uncharacterized protein</fullName>
    </submittedName>
</protein>
<proteinExistence type="predicted"/>
<dbReference type="GeneID" id="92986867"/>
<name>A0A6L3K0A2_9BACE</name>
<sequence length="238" mass="26458">MYAFIKKNLLLIGAVACLYPLQVSAQNKLSVHAKADFVSDYIWRGADQQSGCSVQPSLTLGYAGFSLNIWGSQSLTKWEEGGAKEWDINLGYTYRNFTVTLSDYWWSGINQPYGHYKNSHYFEGTLAYCFGDTFPLSLSWSTMFAGADKNEKGNLQASTYLSASYVFRLPADIVMTPAVGFTPWKGMYHHKAAFTDVSLKVSKEVSLSNHLAIPLFVQAIVSPVYDRTYLVAGIGIGF</sequence>
<feature type="chain" id="PRO_5027036188" evidence="1">
    <location>
        <begin position="26"/>
        <end position="238"/>
    </location>
</feature>
<dbReference type="Proteomes" id="UP000482653">
    <property type="component" value="Unassembled WGS sequence"/>
</dbReference>
<evidence type="ECO:0000313" key="3">
    <source>
        <dbReference type="Proteomes" id="UP000482653"/>
    </source>
</evidence>
<evidence type="ECO:0000256" key="1">
    <source>
        <dbReference type="SAM" id="SignalP"/>
    </source>
</evidence>
<dbReference type="RefSeq" id="WP_007757548.1">
    <property type="nucleotide sequence ID" value="NZ_VVYX01000015.1"/>
</dbReference>
<keyword evidence="1" id="KW-0732">Signal</keyword>
<evidence type="ECO:0000313" key="2">
    <source>
        <dbReference type="EMBL" id="KAA5418349.1"/>
    </source>
</evidence>
<comment type="caution">
    <text evidence="2">The sequence shown here is derived from an EMBL/GenBank/DDBJ whole genome shotgun (WGS) entry which is preliminary data.</text>
</comment>
<gene>
    <name evidence="2" type="ORF">F2Y87_14465</name>
</gene>
<organism evidence="2 3">
    <name type="scientific">Bacteroides cellulosilyticus</name>
    <dbReference type="NCBI Taxonomy" id="246787"/>
    <lineage>
        <taxon>Bacteria</taxon>
        <taxon>Pseudomonadati</taxon>
        <taxon>Bacteroidota</taxon>
        <taxon>Bacteroidia</taxon>
        <taxon>Bacteroidales</taxon>
        <taxon>Bacteroidaceae</taxon>
        <taxon>Bacteroides</taxon>
    </lineage>
</organism>
<accession>A0A6L3K0A2</accession>
<reference evidence="2 3" key="1">
    <citation type="journal article" date="2019" name="Nat. Med.">
        <title>A library of human gut bacterial isolates paired with longitudinal multiomics data enables mechanistic microbiome research.</title>
        <authorList>
            <person name="Poyet M."/>
            <person name="Groussin M."/>
            <person name="Gibbons S.M."/>
            <person name="Avila-Pacheco J."/>
            <person name="Jiang X."/>
            <person name="Kearney S.M."/>
            <person name="Perrotta A.R."/>
            <person name="Berdy B."/>
            <person name="Zhao S."/>
            <person name="Lieberman T.D."/>
            <person name="Swanson P.K."/>
            <person name="Smith M."/>
            <person name="Roesemann S."/>
            <person name="Alexander J.E."/>
            <person name="Rich S.A."/>
            <person name="Livny J."/>
            <person name="Vlamakis H."/>
            <person name="Clish C."/>
            <person name="Bullock K."/>
            <person name="Deik A."/>
            <person name="Scott J."/>
            <person name="Pierce K.A."/>
            <person name="Xavier R.J."/>
            <person name="Alm E.J."/>
        </authorList>
    </citation>
    <scope>NUCLEOTIDE SEQUENCE [LARGE SCALE GENOMIC DNA]</scope>
    <source>
        <strain evidence="2 3">BIOML-A8</strain>
    </source>
</reference>